<accession>A0A2T7G7R7</accession>
<evidence type="ECO:0000313" key="2">
    <source>
        <dbReference type="EMBL" id="PVA10471.1"/>
    </source>
</evidence>
<keyword evidence="3" id="KW-1185">Reference proteome</keyword>
<feature type="transmembrane region" description="Helical" evidence="1">
    <location>
        <begin position="124"/>
        <end position="140"/>
    </location>
</feature>
<name>A0A2T7G7R7_9RHOB</name>
<feature type="transmembrane region" description="Helical" evidence="1">
    <location>
        <begin position="41"/>
        <end position="59"/>
    </location>
</feature>
<reference evidence="2 3" key="1">
    <citation type="submission" date="2018-04" db="EMBL/GenBank/DDBJ databases">
        <title>Pelagivirga bohaiensis gen. nov., sp. nov., a bacterium isolated from the Bohai Sea.</title>
        <authorList>
            <person name="Ji X."/>
        </authorList>
    </citation>
    <scope>NUCLEOTIDE SEQUENCE [LARGE SCALE GENOMIC DNA]</scope>
    <source>
        <strain evidence="2 3">BH-SD19</strain>
    </source>
</reference>
<dbReference type="AlphaFoldDB" id="A0A2T7G7R7"/>
<evidence type="ECO:0000256" key="1">
    <source>
        <dbReference type="SAM" id="Phobius"/>
    </source>
</evidence>
<feature type="transmembrane region" description="Helical" evidence="1">
    <location>
        <begin position="94"/>
        <end position="112"/>
    </location>
</feature>
<comment type="caution">
    <text evidence="2">The sequence shown here is derived from an EMBL/GenBank/DDBJ whole genome shotgun (WGS) entry which is preliminary data.</text>
</comment>
<protein>
    <submittedName>
        <fullName evidence="2">Oxidase</fullName>
    </submittedName>
</protein>
<dbReference type="Proteomes" id="UP000244446">
    <property type="component" value="Unassembled WGS sequence"/>
</dbReference>
<proteinExistence type="predicted"/>
<keyword evidence="1" id="KW-1133">Transmembrane helix</keyword>
<organism evidence="2 3">
    <name type="scientific">Pelagivirga sediminicola</name>
    <dbReference type="NCBI Taxonomy" id="2170575"/>
    <lineage>
        <taxon>Bacteria</taxon>
        <taxon>Pseudomonadati</taxon>
        <taxon>Pseudomonadota</taxon>
        <taxon>Alphaproteobacteria</taxon>
        <taxon>Rhodobacterales</taxon>
        <taxon>Paracoccaceae</taxon>
        <taxon>Pelagivirga</taxon>
    </lineage>
</organism>
<sequence length="187" mass="20700">MLFYVGALTILTLSGFTVTEVLRDLTQQTGQSSFLGFLSSIGTWLWVAGAAMCFFGAALRRRAEHAAHRRLLHLLGGFSFVLALDDFFLIHDRFIAEGILLPLYALFILIVAKRYWSVISKIEPIVFFIVGGLLAGSIFVDAVQEILPISYAASQIVEEGFKFVGAAAWMYFCARLSAHDLDVVQKS</sequence>
<keyword evidence="1" id="KW-0472">Membrane</keyword>
<evidence type="ECO:0000313" key="3">
    <source>
        <dbReference type="Proteomes" id="UP000244446"/>
    </source>
</evidence>
<feature type="transmembrane region" description="Helical" evidence="1">
    <location>
        <begin position="71"/>
        <end position="88"/>
    </location>
</feature>
<gene>
    <name evidence="2" type="ORF">DC366_09660</name>
</gene>
<keyword evidence="1" id="KW-0812">Transmembrane</keyword>
<dbReference type="EMBL" id="QCYH01000004">
    <property type="protein sequence ID" value="PVA10471.1"/>
    <property type="molecule type" value="Genomic_DNA"/>
</dbReference>